<evidence type="ECO:0000256" key="8">
    <source>
        <dbReference type="SAM" id="SignalP"/>
    </source>
</evidence>
<evidence type="ECO:0000256" key="3">
    <source>
        <dbReference type="ARBA" id="ARBA00022452"/>
    </source>
</evidence>
<comment type="caution">
    <text evidence="9">The sequence shown here is derived from an EMBL/GenBank/DDBJ whole genome shotgun (WGS) entry which is preliminary data.</text>
</comment>
<evidence type="ECO:0000256" key="7">
    <source>
        <dbReference type="ARBA" id="ARBA00023237"/>
    </source>
</evidence>
<gene>
    <name evidence="9" type="ORF">WNY59_07300</name>
</gene>
<proteinExistence type="inferred from homology"/>
<dbReference type="PANTHER" id="PTHR35093:SF8">
    <property type="entry name" value="OUTER MEMBRANE PROTEIN NMB0088-RELATED"/>
    <property type="match status" value="1"/>
</dbReference>
<evidence type="ECO:0000313" key="9">
    <source>
        <dbReference type="EMBL" id="MEM5501393.1"/>
    </source>
</evidence>
<dbReference type="RefSeq" id="WP_342847906.1">
    <property type="nucleotide sequence ID" value="NZ_JBBMQO010000003.1"/>
</dbReference>
<evidence type="ECO:0000256" key="2">
    <source>
        <dbReference type="ARBA" id="ARBA00008163"/>
    </source>
</evidence>
<evidence type="ECO:0000256" key="1">
    <source>
        <dbReference type="ARBA" id="ARBA00004571"/>
    </source>
</evidence>
<feature type="signal peptide" evidence="8">
    <location>
        <begin position="1"/>
        <end position="24"/>
    </location>
</feature>
<dbReference type="SUPFAM" id="SSF56935">
    <property type="entry name" value="Porins"/>
    <property type="match status" value="1"/>
</dbReference>
<evidence type="ECO:0000313" key="10">
    <source>
        <dbReference type="Proteomes" id="UP001477870"/>
    </source>
</evidence>
<dbReference type="EMBL" id="JBBMQO010000003">
    <property type="protein sequence ID" value="MEM5501393.1"/>
    <property type="molecule type" value="Genomic_DNA"/>
</dbReference>
<sequence>MSSSIKKIIIGFAGATILATAANAGGFSRGTADTDILFEDGNFNMRAGVTIVNPNVKYDTINGAAASDGKYSDSYAIPNAAIKLKLHDNLSCAGTVTQSFGAGATYGPEAVAAGLLTGHGVKSEGFTSNELGLTCGANLAVGPGRAWVIGGLYMQDFDYSQTVTLNARTPFGLSNTDATLAFKDEYRLGYRLGVAYEIPEIALRAQLLYRSEVHHTPGVDVGSFTTLVRAFPAFGEGTLPQSVELKLQSGVAPGWLVFGSVKWTDWSVLDTLNYTIVGPAPVFGNVTELEYAWRDGWTVSAGVGHQFNDNLSGQAALTWDRGVSTTEDNLRDTWGLAGGVALSNDSKTATLSLGGGITYLSGGSVAQQTVAHNIGTIEEGDSFAYTSKGSWAYALGGSFKIKF</sequence>
<evidence type="ECO:0000256" key="6">
    <source>
        <dbReference type="ARBA" id="ARBA00023136"/>
    </source>
</evidence>
<dbReference type="PANTHER" id="PTHR35093">
    <property type="entry name" value="OUTER MEMBRANE PROTEIN NMB0088-RELATED"/>
    <property type="match status" value="1"/>
</dbReference>
<accession>A0ABU9T6K9</accession>
<organism evidence="9 10">
    <name type="scientific">Ahrensia kielensis</name>
    <dbReference type="NCBI Taxonomy" id="76980"/>
    <lineage>
        <taxon>Bacteria</taxon>
        <taxon>Pseudomonadati</taxon>
        <taxon>Pseudomonadota</taxon>
        <taxon>Alphaproteobacteria</taxon>
        <taxon>Hyphomicrobiales</taxon>
        <taxon>Ahrensiaceae</taxon>
        <taxon>Ahrensia</taxon>
    </lineage>
</organism>
<feature type="chain" id="PRO_5046553087" evidence="8">
    <location>
        <begin position="25"/>
        <end position="403"/>
    </location>
</feature>
<keyword evidence="10" id="KW-1185">Reference proteome</keyword>
<dbReference type="InterPro" id="IPR005017">
    <property type="entry name" value="OMPP1/FadL/TodX"/>
</dbReference>
<dbReference type="Pfam" id="PF03349">
    <property type="entry name" value="Toluene_X"/>
    <property type="match status" value="1"/>
</dbReference>
<keyword evidence="4" id="KW-0812">Transmembrane</keyword>
<keyword evidence="7" id="KW-0998">Cell outer membrane</keyword>
<dbReference type="Gene3D" id="2.40.160.60">
    <property type="entry name" value="Outer membrane protein transport protein (OMPP1/FadL/TodX)"/>
    <property type="match status" value="1"/>
</dbReference>
<keyword evidence="3" id="KW-1134">Transmembrane beta strand</keyword>
<dbReference type="Proteomes" id="UP001477870">
    <property type="component" value="Unassembled WGS sequence"/>
</dbReference>
<keyword evidence="6" id="KW-0472">Membrane</keyword>
<name>A0ABU9T6K9_9HYPH</name>
<reference evidence="9 10" key="1">
    <citation type="submission" date="2024-03" db="EMBL/GenBank/DDBJ databases">
        <title>Community enrichment and isolation of bacterial strains for fucoidan degradation.</title>
        <authorList>
            <person name="Sichert A."/>
        </authorList>
    </citation>
    <scope>NUCLEOTIDE SEQUENCE [LARGE SCALE GENOMIC DNA]</scope>
    <source>
        <strain evidence="9 10">AS62</strain>
    </source>
</reference>
<comment type="subcellular location">
    <subcellularLocation>
        <location evidence="1">Cell outer membrane</location>
        <topology evidence="1">Multi-pass membrane protein</topology>
    </subcellularLocation>
</comment>
<comment type="similarity">
    <text evidence="2">Belongs to the OmpP1/FadL family.</text>
</comment>
<keyword evidence="5 8" id="KW-0732">Signal</keyword>
<evidence type="ECO:0000256" key="4">
    <source>
        <dbReference type="ARBA" id="ARBA00022692"/>
    </source>
</evidence>
<evidence type="ECO:0000256" key="5">
    <source>
        <dbReference type="ARBA" id="ARBA00022729"/>
    </source>
</evidence>
<protein>
    <submittedName>
        <fullName evidence="9">Outer membrane protein transport protein</fullName>
    </submittedName>
</protein>